<dbReference type="CDD" id="cd12087">
    <property type="entry name" value="TM_EGFR-like"/>
    <property type="match status" value="1"/>
</dbReference>
<evidence type="ECO:0000259" key="3">
    <source>
        <dbReference type="Pfam" id="PF13828"/>
    </source>
</evidence>
<feature type="compositionally biased region" description="Pro residues" evidence="1">
    <location>
        <begin position="56"/>
        <end position="98"/>
    </location>
</feature>
<dbReference type="Proteomes" id="UP000093898">
    <property type="component" value="Unassembled WGS sequence"/>
</dbReference>
<dbReference type="InterPro" id="IPR025241">
    <property type="entry name" value="DUF4190"/>
</dbReference>
<keyword evidence="2" id="KW-1133">Transmembrane helix</keyword>
<dbReference type="AlphaFoldDB" id="A0A1A3H8G7"/>
<evidence type="ECO:0000256" key="1">
    <source>
        <dbReference type="SAM" id="MobiDB-lite"/>
    </source>
</evidence>
<accession>A0A1A3H8G7</accession>
<evidence type="ECO:0000256" key="2">
    <source>
        <dbReference type="SAM" id="Phobius"/>
    </source>
</evidence>
<feature type="region of interest" description="Disordered" evidence="1">
    <location>
        <begin position="1"/>
        <end position="98"/>
    </location>
</feature>
<feature type="transmembrane region" description="Helical" evidence="2">
    <location>
        <begin position="187"/>
        <end position="211"/>
    </location>
</feature>
<sequence>MTSPGGQSGQPSWDPSRPAGSVPPPTGTDAEATSDYPVYEYPAIEEPGPTSAPWQQGPPAPAPQVPPQPPTGPFPMPPGPPPPMPPGPPPPGFYGAPPAGPYGPPPGMAPPGYLPPSGYLPPPMYSSYPAPRSNDGMAIGSLVSSLVALPLYFICFVFGPAGSVLGIVLGTVALAQAKGRPRTNGRTMAIAGIVIGAVTLVVGLVGFLLLFDWASRQEPTL</sequence>
<gene>
    <name evidence="4" type="ORF">A5630_16615</name>
</gene>
<dbReference type="RefSeq" id="WP_064979644.1">
    <property type="nucleotide sequence ID" value="NZ_LZLC01000060.1"/>
</dbReference>
<dbReference type="Pfam" id="PF13828">
    <property type="entry name" value="DUF4190"/>
    <property type="match status" value="1"/>
</dbReference>
<dbReference type="OrthoDB" id="4641934at2"/>
<dbReference type="STRING" id="56689.GCA_001291445_01768"/>
<proteinExistence type="predicted"/>
<evidence type="ECO:0000313" key="5">
    <source>
        <dbReference type="Proteomes" id="UP000093898"/>
    </source>
</evidence>
<keyword evidence="2" id="KW-0812">Transmembrane</keyword>
<name>A0A1A3H8G7_MYCMU</name>
<dbReference type="EMBL" id="LZLC01000060">
    <property type="protein sequence ID" value="OBJ44335.1"/>
    <property type="molecule type" value="Genomic_DNA"/>
</dbReference>
<evidence type="ECO:0000313" key="4">
    <source>
        <dbReference type="EMBL" id="OBJ44335.1"/>
    </source>
</evidence>
<organism evidence="4 5">
    <name type="scientific">Mycolicibacterium mucogenicum</name>
    <name type="common">Mycobacterium mucogenicum</name>
    <dbReference type="NCBI Taxonomy" id="56689"/>
    <lineage>
        <taxon>Bacteria</taxon>
        <taxon>Bacillati</taxon>
        <taxon>Actinomycetota</taxon>
        <taxon>Actinomycetes</taxon>
        <taxon>Mycobacteriales</taxon>
        <taxon>Mycobacteriaceae</taxon>
        <taxon>Mycolicibacterium</taxon>
    </lineage>
</organism>
<comment type="caution">
    <text evidence="4">The sequence shown here is derived from an EMBL/GenBank/DDBJ whole genome shotgun (WGS) entry which is preliminary data.</text>
</comment>
<feature type="compositionally biased region" description="Polar residues" evidence="1">
    <location>
        <begin position="1"/>
        <end position="13"/>
    </location>
</feature>
<feature type="domain" description="DUF4190" evidence="3">
    <location>
        <begin position="137"/>
        <end position="205"/>
    </location>
</feature>
<protein>
    <recommendedName>
        <fullName evidence="3">DUF4190 domain-containing protein</fullName>
    </recommendedName>
</protein>
<feature type="transmembrane region" description="Helical" evidence="2">
    <location>
        <begin position="151"/>
        <end position="175"/>
    </location>
</feature>
<keyword evidence="2" id="KW-0472">Membrane</keyword>
<reference evidence="4 5" key="1">
    <citation type="submission" date="2016-06" db="EMBL/GenBank/DDBJ databases">
        <authorList>
            <person name="Kjaerup R.B."/>
            <person name="Dalgaard T.S."/>
            <person name="Juul-Madsen H.R."/>
        </authorList>
    </citation>
    <scope>NUCLEOTIDE SEQUENCE [LARGE SCALE GENOMIC DNA]</scope>
    <source>
        <strain evidence="4 5">1127319.6</strain>
    </source>
</reference>